<evidence type="ECO:0000259" key="1">
    <source>
        <dbReference type="SMART" id="SM01321"/>
    </source>
</evidence>
<dbReference type="SMART" id="SM01321">
    <property type="entry name" value="Y1_Tnp"/>
    <property type="match status" value="1"/>
</dbReference>
<dbReference type="Pfam" id="PF01797">
    <property type="entry name" value="Y1_Tnp"/>
    <property type="match status" value="1"/>
</dbReference>
<feature type="domain" description="Transposase IS200-like" evidence="1">
    <location>
        <begin position="9"/>
        <end position="148"/>
    </location>
</feature>
<comment type="caution">
    <text evidence="2">The sequence shown here is derived from an EMBL/GenBank/DDBJ whole genome shotgun (WGS) entry which is preliminary data.</text>
</comment>
<accession>A0A3S0B0A4</accession>
<organism evidence="2 3">
    <name type="scientific">Arenibacter aquaticus</name>
    <dbReference type="NCBI Taxonomy" id="2489054"/>
    <lineage>
        <taxon>Bacteria</taxon>
        <taxon>Pseudomonadati</taxon>
        <taxon>Bacteroidota</taxon>
        <taxon>Flavobacteriia</taxon>
        <taxon>Flavobacteriales</taxon>
        <taxon>Flavobacteriaceae</taxon>
        <taxon>Arenibacter</taxon>
    </lineage>
</organism>
<dbReference type="PANTHER" id="PTHR36966:SF1">
    <property type="entry name" value="REP-ASSOCIATED TYROSINE TRANSPOSASE"/>
    <property type="match status" value="1"/>
</dbReference>
<evidence type="ECO:0000313" key="2">
    <source>
        <dbReference type="EMBL" id="RTE54647.1"/>
    </source>
</evidence>
<dbReference type="SUPFAM" id="SSF143422">
    <property type="entry name" value="Transposase IS200-like"/>
    <property type="match status" value="1"/>
</dbReference>
<keyword evidence="3" id="KW-1185">Reference proteome</keyword>
<dbReference type="EMBL" id="RQPJ01000002">
    <property type="protein sequence ID" value="RTE54647.1"/>
    <property type="molecule type" value="Genomic_DNA"/>
</dbReference>
<dbReference type="AlphaFoldDB" id="A0A3S0B0A4"/>
<dbReference type="GO" id="GO:0004803">
    <property type="term" value="F:transposase activity"/>
    <property type="evidence" value="ECO:0007669"/>
    <property type="project" value="InterPro"/>
</dbReference>
<gene>
    <name evidence="2" type="ORF">EHW67_05630</name>
</gene>
<dbReference type="GO" id="GO:0043565">
    <property type="term" value="F:sequence-specific DNA binding"/>
    <property type="evidence" value="ECO:0007669"/>
    <property type="project" value="TreeGrafter"/>
</dbReference>
<dbReference type="GO" id="GO:0006313">
    <property type="term" value="P:DNA transposition"/>
    <property type="evidence" value="ECO:0007669"/>
    <property type="project" value="InterPro"/>
</dbReference>
<protein>
    <submittedName>
        <fullName evidence="2">Transposase</fullName>
    </submittedName>
</protein>
<reference evidence="2 3" key="1">
    <citation type="submission" date="2018-11" db="EMBL/GenBank/DDBJ databases">
        <title>Arenibacter aquaticus sp.nov., a marine bacterium isolated from surface seawater in the South China Sea.</title>
        <authorList>
            <person name="Guo J."/>
            <person name="Sun J."/>
        </authorList>
    </citation>
    <scope>NUCLEOTIDE SEQUENCE [LARGE SCALE GENOMIC DNA]</scope>
    <source>
        <strain evidence="2 3">GUO666</strain>
    </source>
</reference>
<dbReference type="InterPro" id="IPR052715">
    <property type="entry name" value="RAYT_transposase"/>
</dbReference>
<sequence>MSRKYKFQNPSGAYFVSFATVYWIDVFVRQAYFSILQEAVEHCRTKKEMEVFAYCFMPSHVHLVFRSQNDNPGGLLRDFKGFTARKIIKAIKENPQESRKEWLLRLMEHAGNKNSNVGKRQFWQQHNKPIELWSGKVIKQKIDYIHNNPVEQGFVTDPVDWKYSSARNYAEDNSILKIDNEGLHLGMMEL</sequence>
<proteinExistence type="predicted"/>
<evidence type="ECO:0000313" key="3">
    <source>
        <dbReference type="Proteomes" id="UP000267585"/>
    </source>
</evidence>
<dbReference type="Gene3D" id="3.30.70.1290">
    <property type="entry name" value="Transposase IS200-like"/>
    <property type="match status" value="1"/>
</dbReference>
<dbReference type="InterPro" id="IPR036515">
    <property type="entry name" value="Transposase_17_sf"/>
</dbReference>
<dbReference type="InterPro" id="IPR002686">
    <property type="entry name" value="Transposase_17"/>
</dbReference>
<dbReference type="OrthoDB" id="9788881at2"/>
<dbReference type="RefSeq" id="WP_126161379.1">
    <property type="nucleotide sequence ID" value="NZ_RQPJ01000002.1"/>
</dbReference>
<dbReference type="Proteomes" id="UP000267585">
    <property type="component" value="Unassembled WGS sequence"/>
</dbReference>
<dbReference type="PANTHER" id="PTHR36966">
    <property type="entry name" value="REP-ASSOCIATED TYROSINE TRANSPOSASE"/>
    <property type="match status" value="1"/>
</dbReference>
<name>A0A3S0B0A4_9FLAO</name>
<dbReference type="NCBIfam" id="NF047646">
    <property type="entry name" value="REP_Tyr_transpos"/>
    <property type="match status" value="1"/>
</dbReference>